<organism evidence="2 3">
    <name type="scientific">Cytobacillus solani</name>
    <dbReference type="NCBI Taxonomy" id="1637975"/>
    <lineage>
        <taxon>Bacteria</taxon>
        <taxon>Bacillati</taxon>
        <taxon>Bacillota</taxon>
        <taxon>Bacilli</taxon>
        <taxon>Bacillales</taxon>
        <taxon>Bacillaceae</taxon>
        <taxon>Cytobacillus</taxon>
    </lineage>
</organism>
<accession>A0A0Q3QVP8</accession>
<evidence type="ECO:0000313" key="3">
    <source>
        <dbReference type="Proteomes" id="UP000050996"/>
    </source>
</evidence>
<protein>
    <recommendedName>
        <fullName evidence="1">Phage tail collar domain-containing protein</fullName>
    </recommendedName>
</protein>
<reference evidence="2 3" key="1">
    <citation type="submission" date="2015-09" db="EMBL/GenBank/DDBJ databases">
        <title>Genome sequencing project for genomic taxonomy and phylogenomics of Bacillus-like bacteria.</title>
        <authorList>
            <person name="Liu B."/>
            <person name="Wang J."/>
            <person name="Zhu Y."/>
            <person name="Liu G."/>
            <person name="Chen Q."/>
            <person name="Chen Z."/>
            <person name="Lan J."/>
            <person name="Che J."/>
            <person name="Ge C."/>
            <person name="Shi H."/>
            <person name="Pan Z."/>
            <person name="Liu X."/>
        </authorList>
    </citation>
    <scope>NUCLEOTIDE SEQUENCE [LARGE SCALE GENOMIC DNA]</scope>
    <source>
        <strain evidence="2 3">FJAT-18043</strain>
    </source>
</reference>
<dbReference type="EMBL" id="LJIX01000006">
    <property type="protein sequence ID" value="KQL22073.1"/>
    <property type="molecule type" value="Genomic_DNA"/>
</dbReference>
<dbReference type="InterPro" id="IPR037053">
    <property type="entry name" value="Phage_tail_collar_dom_sf"/>
</dbReference>
<dbReference type="Pfam" id="PF07484">
    <property type="entry name" value="Collar"/>
    <property type="match status" value="1"/>
</dbReference>
<evidence type="ECO:0000259" key="1">
    <source>
        <dbReference type="Pfam" id="PF07484"/>
    </source>
</evidence>
<dbReference type="InterPro" id="IPR011083">
    <property type="entry name" value="Phage_tail_collar_dom"/>
</dbReference>
<proteinExistence type="predicted"/>
<comment type="caution">
    <text evidence="2">The sequence shown here is derived from an EMBL/GenBank/DDBJ whole genome shotgun (WGS) entry which is preliminary data.</text>
</comment>
<evidence type="ECO:0000313" key="2">
    <source>
        <dbReference type="EMBL" id="KQL22073.1"/>
    </source>
</evidence>
<dbReference type="Proteomes" id="UP000050996">
    <property type="component" value="Unassembled WGS sequence"/>
</dbReference>
<dbReference type="STRING" id="1637975.AN957_24610"/>
<keyword evidence="3" id="KW-1185">Reference proteome</keyword>
<name>A0A0Q3QVP8_9BACI</name>
<feature type="domain" description="Phage tail collar" evidence="1">
    <location>
        <begin position="5"/>
        <end position="46"/>
    </location>
</feature>
<dbReference type="Gene3D" id="3.90.1340.10">
    <property type="entry name" value="Phage tail collar domain"/>
    <property type="match status" value="1"/>
</dbReference>
<sequence length="67" mass="7508">MKDTKGWLRCDGAELKIEEHIALYSLIGDRFGGRKGQYMNIPNLIDAEPSADVSYYISINGEFPGDK</sequence>
<dbReference type="SUPFAM" id="SSF88874">
    <property type="entry name" value="Receptor-binding domain of short tail fibre protein gp12"/>
    <property type="match status" value="1"/>
</dbReference>
<gene>
    <name evidence="2" type="ORF">AN957_24610</name>
</gene>
<dbReference type="PATRIC" id="fig|1637975.4.peg.4960"/>
<dbReference type="AlphaFoldDB" id="A0A0Q3QVP8"/>